<name>W5T6R4_BORHE</name>
<keyword evidence="2" id="KW-0614">Plasmid</keyword>
<dbReference type="AlphaFoldDB" id="W5T6R4"/>
<gene>
    <name evidence="2" type="ORF">BHW_0900036</name>
</gene>
<reference evidence="2" key="1">
    <citation type="submission" date="2013-04" db="EMBL/GenBank/DDBJ databases">
        <title>Comparative Genomics of Relapsing Fever Spirochetes.</title>
        <authorList>
            <person name="Schwan T.G."/>
            <person name="Raffel S.J."/>
            <person name="Porcella S.F."/>
            <person name="Martens C.A."/>
            <person name="Bruno D.P."/>
            <person name="Ricklefs S.M."/>
            <person name="Barbian K.B."/>
        </authorList>
    </citation>
    <scope>NUCLEOTIDE SEQUENCE</scope>
    <source>
        <strain evidence="2">MTW</strain>
        <plasmid evidence="2">unnamed</plasmid>
    </source>
</reference>
<sequence length="208" mass="25201">MKFCNIFNLKFSFLFILFGCDLNYIGEVDKFSGMASVDFEYENKKILEREKRKQLEEEKRAQLEKEARARYYEKEFERQAEYYTKEFEDKIKRLEKELEEETRGLKFLIAKGYKTSGMNIYQFHQDEIRRLTNEKKEGKPGIHSLRYYLQLKDNSINHHKAYTDAIELKIPNIKDKLIERKNSNIKRYEANIKRYKSNIEGYKNGIKR</sequence>
<proteinExistence type="predicted"/>
<accession>W5T6R4</accession>
<feature type="non-terminal residue" evidence="2">
    <location>
        <position position="208"/>
    </location>
</feature>
<evidence type="ECO:0000256" key="1">
    <source>
        <dbReference type="SAM" id="Coils"/>
    </source>
</evidence>
<protein>
    <submittedName>
        <fullName evidence="2">Uncharacterized protein</fullName>
    </submittedName>
</protein>
<dbReference type="HOGENOM" id="CLU_1323307_0_0_12"/>
<evidence type="ECO:0000313" key="2">
    <source>
        <dbReference type="EMBL" id="AHH14658.1"/>
    </source>
</evidence>
<feature type="coiled-coil region" evidence="1">
    <location>
        <begin position="178"/>
        <end position="205"/>
    </location>
</feature>
<keyword evidence="1" id="KW-0175">Coiled coil</keyword>
<dbReference type="EMBL" id="CP005690">
    <property type="protein sequence ID" value="AHH14658.1"/>
    <property type="molecule type" value="Genomic_DNA"/>
</dbReference>
<geneLocation type="plasmid" evidence="2">
    <name>unnamed</name>
</geneLocation>
<feature type="coiled-coil region" evidence="1">
    <location>
        <begin position="44"/>
        <end position="111"/>
    </location>
</feature>
<organism evidence="2">
    <name type="scientific">Borrelia hermsii MTW</name>
    <dbReference type="NCBI Taxonomy" id="1313291"/>
    <lineage>
        <taxon>Bacteria</taxon>
        <taxon>Pseudomonadati</taxon>
        <taxon>Spirochaetota</taxon>
        <taxon>Spirochaetia</taxon>
        <taxon>Spirochaetales</taxon>
        <taxon>Borreliaceae</taxon>
        <taxon>Borrelia</taxon>
    </lineage>
</organism>